<gene>
    <name evidence="3" type="ORF">B0H65DRAFT_455184</name>
</gene>
<dbReference type="AlphaFoldDB" id="A0AAE0JJJ6"/>
<accession>A0AAE0JJJ6</accession>
<evidence type="ECO:0000313" key="3">
    <source>
        <dbReference type="EMBL" id="KAK3350583.1"/>
    </source>
</evidence>
<dbReference type="Proteomes" id="UP001278500">
    <property type="component" value="Unassembled WGS sequence"/>
</dbReference>
<evidence type="ECO:0000256" key="2">
    <source>
        <dbReference type="SAM" id="Phobius"/>
    </source>
</evidence>
<feature type="region of interest" description="Disordered" evidence="1">
    <location>
        <begin position="1"/>
        <end position="61"/>
    </location>
</feature>
<keyword evidence="2" id="KW-1133">Transmembrane helix</keyword>
<protein>
    <submittedName>
        <fullName evidence="3">Uncharacterized protein</fullName>
    </submittedName>
</protein>
<name>A0AAE0JJJ6_9PEZI</name>
<sequence length="349" mass="36939">MDADRHSHTTDSQQTRTGSVTLEPHHTSPLDETWMKQAIPPAVPPKQGPLPENDGPQPLAAHYTPHEYVDVNGVRNKALHVTPMTSAGFEKFSQHVQPPPAATKRTWEQRIYGMRRSTFALVVALVVTVAAAIGLGVGLGVGLRQTGGGGSHDGGTTTTDPSACPAAQQSQITTSLSSTLTTATTASSSQPTTTDTSRATVTATTITIQTLPLSTSTPNINAQSHLTCPTSNSTILLSSFSPSSSLSPSSFSPQPQASEPQPLKYQILCDSNLPPFPPGLLPIIKTRLDLAGPLRGVQTTRTMLGHVRRDQFFSGKKRRGGCLELCISMGRIRGSVGVLLVRALRGRGS</sequence>
<organism evidence="3 4">
    <name type="scientific">Neurospora tetraspora</name>
    <dbReference type="NCBI Taxonomy" id="94610"/>
    <lineage>
        <taxon>Eukaryota</taxon>
        <taxon>Fungi</taxon>
        <taxon>Dikarya</taxon>
        <taxon>Ascomycota</taxon>
        <taxon>Pezizomycotina</taxon>
        <taxon>Sordariomycetes</taxon>
        <taxon>Sordariomycetidae</taxon>
        <taxon>Sordariales</taxon>
        <taxon>Sordariaceae</taxon>
        <taxon>Neurospora</taxon>
    </lineage>
</organism>
<dbReference type="RefSeq" id="XP_062683878.1">
    <property type="nucleotide sequence ID" value="XM_062826230.1"/>
</dbReference>
<keyword evidence="4" id="KW-1185">Reference proteome</keyword>
<keyword evidence="2" id="KW-0812">Transmembrane</keyword>
<comment type="caution">
    <text evidence="3">The sequence shown here is derived from an EMBL/GenBank/DDBJ whole genome shotgun (WGS) entry which is preliminary data.</text>
</comment>
<dbReference type="GeneID" id="87863384"/>
<feature type="region of interest" description="Disordered" evidence="1">
    <location>
        <begin position="148"/>
        <end position="200"/>
    </location>
</feature>
<evidence type="ECO:0000313" key="4">
    <source>
        <dbReference type="Proteomes" id="UP001278500"/>
    </source>
</evidence>
<reference evidence="3" key="2">
    <citation type="submission" date="2023-06" db="EMBL/GenBank/DDBJ databases">
        <authorList>
            <consortium name="Lawrence Berkeley National Laboratory"/>
            <person name="Haridas S."/>
            <person name="Hensen N."/>
            <person name="Bonometti L."/>
            <person name="Westerberg I."/>
            <person name="Brannstrom I.O."/>
            <person name="Guillou S."/>
            <person name="Cros-Aarteil S."/>
            <person name="Calhoun S."/>
            <person name="Kuo A."/>
            <person name="Mondo S."/>
            <person name="Pangilinan J."/>
            <person name="Riley R."/>
            <person name="Labutti K."/>
            <person name="Andreopoulos B."/>
            <person name="Lipzen A."/>
            <person name="Chen C."/>
            <person name="Yanf M."/>
            <person name="Daum C."/>
            <person name="Ng V."/>
            <person name="Clum A."/>
            <person name="Steindorff A."/>
            <person name="Ohm R."/>
            <person name="Martin F."/>
            <person name="Silar P."/>
            <person name="Natvig D."/>
            <person name="Lalanne C."/>
            <person name="Gautier V."/>
            <person name="Ament-Velasquez S.L."/>
            <person name="Kruys A."/>
            <person name="Hutchinson M.I."/>
            <person name="Powell A.J."/>
            <person name="Barry K."/>
            <person name="Miller A.N."/>
            <person name="Grigoriev I.V."/>
            <person name="Debuchy R."/>
            <person name="Gladieux P."/>
            <person name="Thoren M.H."/>
            <person name="Johannesson H."/>
        </authorList>
    </citation>
    <scope>NUCLEOTIDE SEQUENCE</scope>
    <source>
        <strain evidence="3">CBS 560.94</strain>
    </source>
</reference>
<proteinExistence type="predicted"/>
<dbReference type="EMBL" id="JAUEPP010000002">
    <property type="protein sequence ID" value="KAK3350583.1"/>
    <property type="molecule type" value="Genomic_DNA"/>
</dbReference>
<feature type="transmembrane region" description="Helical" evidence="2">
    <location>
        <begin position="119"/>
        <end position="143"/>
    </location>
</feature>
<feature type="compositionally biased region" description="Polar residues" evidence="1">
    <location>
        <begin position="10"/>
        <end position="20"/>
    </location>
</feature>
<keyword evidence="2" id="KW-0472">Membrane</keyword>
<reference evidence="3" key="1">
    <citation type="journal article" date="2023" name="Mol. Phylogenet. Evol.">
        <title>Genome-scale phylogeny and comparative genomics of the fungal order Sordariales.</title>
        <authorList>
            <person name="Hensen N."/>
            <person name="Bonometti L."/>
            <person name="Westerberg I."/>
            <person name="Brannstrom I.O."/>
            <person name="Guillou S."/>
            <person name="Cros-Aarteil S."/>
            <person name="Calhoun S."/>
            <person name="Haridas S."/>
            <person name="Kuo A."/>
            <person name="Mondo S."/>
            <person name="Pangilinan J."/>
            <person name="Riley R."/>
            <person name="LaButti K."/>
            <person name="Andreopoulos B."/>
            <person name="Lipzen A."/>
            <person name="Chen C."/>
            <person name="Yan M."/>
            <person name="Daum C."/>
            <person name="Ng V."/>
            <person name="Clum A."/>
            <person name="Steindorff A."/>
            <person name="Ohm R.A."/>
            <person name="Martin F."/>
            <person name="Silar P."/>
            <person name="Natvig D.O."/>
            <person name="Lalanne C."/>
            <person name="Gautier V."/>
            <person name="Ament-Velasquez S.L."/>
            <person name="Kruys A."/>
            <person name="Hutchinson M.I."/>
            <person name="Powell A.J."/>
            <person name="Barry K."/>
            <person name="Miller A.N."/>
            <person name="Grigoriev I.V."/>
            <person name="Debuchy R."/>
            <person name="Gladieux P."/>
            <person name="Hiltunen Thoren M."/>
            <person name="Johannesson H."/>
        </authorList>
    </citation>
    <scope>NUCLEOTIDE SEQUENCE</scope>
    <source>
        <strain evidence="3">CBS 560.94</strain>
    </source>
</reference>
<evidence type="ECO:0000256" key="1">
    <source>
        <dbReference type="SAM" id="MobiDB-lite"/>
    </source>
</evidence>
<feature type="compositionally biased region" description="Low complexity" evidence="1">
    <location>
        <begin position="166"/>
        <end position="200"/>
    </location>
</feature>